<dbReference type="OrthoDB" id="25995at10239"/>
<gene>
    <name evidence="1" type="primary">mrh.2</name>
</gene>
<organism evidence="1 2">
    <name type="scientific">Escherichia phage RB69</name>
    <name type="common">Bacteriophage RB69</name>
    <dbReference type="NCBI Taxonomy" id="12353"/>
    <lineage>
        <taxon>Viruses</taxon>
        <taxon>Duplodnaviria</taxon>
        <taxon>Heunggongvirae</taxon>
        <taxon>Uroviricota</taxon>
        <taxon>Caudoviricetes</taxon>
        <taxon>Pantevenvirales</taxon>
        <taxon>Straboviridae</taxon>
        <taxon>Tevenvirinae</taxon>
        <taxon>Mosigvirus</taxon>
        <taxon>Mosigvirus RB69</taxon>
    </lineage>
</organism>
<reference evidence="1 2" key="2">
    <citation type="submission" date="2003-05" db="EMBL/GenBank/DDBJ databases">
        <title>Enterobacteria phage RB69 complete genome.</title>
        <authorList>
            <person name="Petrov V."/>
            <person name="Nolan J."/>
            <person name="Chin D."/>
            <person name="Letarov A."/>
            <person name="Krisch H.M."/>
            <person name="Karam J.D."/>
        </authorList>
    </citation>
    <scope>NUCLEOTIDE SEQUENCE [LARGE SCALE GENOMIC DNA]</scope>
</reference>
<organismHost>
    <name type="scientific">Escherichia coli</name>
    <dbReference type="NCBI Taxonomy" id="562"/>
</organismHost>
<accession>Q7Y5B2</accession>
<keyword evidence="2" id="KW-1185">Reference proteome</keyword>
<protein>
    <submittedName>
        <fullName evidence="1">Uncharacterized protein mrh.2</fullName>
    </submittedName>
</protein>
<dbReference type="KEGG" id="vg:1494142"/>
<proteinExistence type="predicted"/>
<dbReference type="Proteomes" id="UP000000876">
    <property type="component" value="Segment"/>
</dbReference>
<dbReference type="RefSeq" id="NP_861716.1">
    <property type="nucleotide sequence ID" value="NC_004928.1"/>
</dbReference>
<evidence type="ECO:0000313" key="1">
    <source>
        <dbReference type="EMBL" id="AAP75928.1"/>
    </source>
</evidence>
<dbReference type="EMBL" id="AY303349">
    <property type="protein sequence ID" value="AAP75928.1"/>
    <property type="molecule type" value="Genomic_DNA"/>
</dbReference>
<name>Q7Y5B2_BPR69</name>
<sequence length="53" mass="6119">MLNRWIKPNNTLGALIAQEVSLKYGLGYYDDVLVHSFMMDGEDVKFNAQIRWG</sequence>
<reference evidence="1 2" key="1">
    <citation type="journal article" date="2001" name="J. Bacteriol.">
        <title>Phylogeny of the major head and tail genes of the wide-ranging T4-type bacteriophages.</title>
        <authorList>
            <person name="Tetart F."/>
            <person name="Desplats C."/>
            <person name="Kutateladze M."/>
            <person name="Monod C."/>
            <person name="Ackermann H.W."/>
            <person name="Krisch H.M."/>
        </authorList>
    </citation>
    <scope>NUCLEOTIDE SEQUENCE [LARGE SCALE GENOMIC DNA]</scope>
</reference>
<evidence type="ECO:0000313" key="2">
    <source>
        <dbReference type="Proteomes" id="UP000000876"/>
    </source>
</evidence>
<dbReference type="GeneID" id="1494142"/>